<gene>
    <name evidence="1" type="ORF">XENOCAPTIV_012748</name>
</gene>
<reference evidence="1 2" key="1">
    <citation type="submission" date="2021-06" db="EMBL/GenBank/DDBJ databases">
        <authorList>
            <person name="Palmer J.M."/>
        </authorList>
    </citation>
    <scope>NUCLEOTIDE SEQUENCE [LARGE SCALE GENOMIC DNA]</scope>
    <source>
        <strain evidence="1 2">XC_2019</strain>
        <tissue evidence="1">Muscle</tissue>
    </source>
</reference>
<protein>
    <submittedName>
        <fullName evidence="1">Uncharacterized protein</fullName>
    </submittedName>
</protein>
<organism evidence="1 2">
    <name type="scientific">Xenoophorus captivus</name>
    <dbReference type="NCBI Taxonomy" id="1517983"/>
    <lineage>
        <taxon>Eukaryota</taxon>
        <taxon>Metazoa</taxon>
        <taxon>Chordata</taxon>
        <taxon>Craniata</taxon>
        <taxon>Vertebrata</taxon>
        <taxon>Euteleostomi</taxon>
        <taxon>Actinopterygii</taxon>
        <taxon>Neopterygii</taxon>
        <taxon>Teleostei</taxon>
        <taxon>Neoteleostei</taxon>
        <taxon>Acanthomorphata</taxon>
        <taxon>Ovalentaria</taxon>
        <taxon>Atherinomorphae</taxon>
        <taxon>Cyprinodontiformes</taxon>
        <taxon>Goodeidae</taxon>
        <taxon>Xenoophorus</taxon>
    </lineage>
</organism>
<proteinExistence type="predicted"/>
<dbReference type="Proteomes" id="UP001434883">
    <property type="component" value="Unassembled WGS sequence"/>
</dbReference>
<accession>A0ABV0QHZ1</accession>
<sequence length="140" mass="15687">MITLWEYLRRAAEKSSGQAREKEEQRSPLWGTRLTIPLPVLPPAEDAAAVRTLFLLLWRFGQAPPHPSRRVGPTLLPLACRLRLCFLVSSLTPAITQHPLVAPGGRTLHILAHLYSLKLLKTLPSNLRAIHPLLHGFCRV</sequence>
<comment type="caution">
    <text evidence="1">The sequence shown here is derived from an EMBL/GenBank/DDBJ whole genome shotgun (WGS) entry which is preliminary data.</text>
</comment>
<keyword evidence="2" id="KW-1185">Reference proteome</keyword>
<evidence type="ECO:0000313" key="1">
    <source>
        <dbReference type="EMBL" id="MEQ2195429.1"/>
    </source>
</evidence>
<name>A0ABV0QHZ1_9TELE</name>
<evidence type="ECO:0000313" key="2">
    <source>
        <dbReference type="Proteomes" id="UP001434883"/>
    </source>
</evidence>
<dbReference type="EMBL" id="JAHRIN010011074">
    <property type="protein sequence ID" value="MEQ2195429.1"/>
    <property type="molecule type" value="Genomic_DNA"/>
</dbReference>